<sequence length="110" mass="13060">MIQKWRKVLLKIFLEDFEILPEERLLNLAGSIGTEIKFNDCTHPNAEIEFYDNQNNTIMNFLEKLQKEKRIQILKTWGKENNVEIELKQKAKNLTPTQKFVAKLFNIPLK</sequence>
<proteinExistence type="predicted"/>
<name>A0A7X9E6K3_UNCKA</name>
<dbReference type="Proteomes" id="UP000590542">
    <property type="component" value="Unassembled WGS sequence"/>
</dbReference>
<evidence type="ECO:0000313" key="2">
    <source>
        <dbReference type="Proteomes" id="UP000590542"/>
    </source>
</evidence>
<reference evidence="1 2" key="1">
    <citation type="journal article" date="2020" name="Biotechnol. Biofuels">
        <title>New insights from the biogas microbiome by comprehensive genome-resolved metagenomics of nearly 1600 species originating from multiple anaerobic digesters.</title>
        <authorList>
            <person name="Campanaro S."/>
            <person name="Treu L."/>
            <person name="Rodriguez-R L.M."/>
            <person name="Kovalovszki A."/>
            <person name="Ziels R.M."/>
            <person name="Maus I."/>
            <person name="Zhu X."/>
            <person name="Kougias P.G."/>
            <person name="Basile A."/>
            <person name="Luo G."/>
            <person name="Schluter A."/>
            <person name="Konstantinidis K.T."/>
            <person name="Angelidaki I."/>
        </authorList>
    </citation>
    <scope>NUCLEOTIDE SEQUENCE [LARGE SCALE GENOMIC DNA]</scope>
    <source>
        <strain evidence="1">AS27yjCOA_202</strain>
    </source>
</reference>
<gene>
    <name evidence="1" type="ORF">GYA37_00605</name>
</gene>
<accession>A0A7X9E6K3</accession>
<organism evidence="1 2">
    <name type="scientific">candidate division WWE3 bacterium</name>
    <dbReference type="NCBI Taxonomy" id="2053526"/>
    <lineage>
        <taxon>Bacteria</taxon>
        <taxon>Katanobacteria</taxon>
    </lineage>
</organism>
<protein>
    <submittedName>
        <fullName evidence="1">Uncharacterized protein</fullName>
    </submittedName>
</protein>
<comment type="caution">
    <text evidence="1">The sequence shown here is derived from an EMBL/GenBank/DDBJ whole genome shotgun (WGS) entry which is preliminary data.</text>
</comment>
<dbReference type="AlphaFoldDB" id="A0A7X9E6K3"/>
<evidence type="ECO:0000313" key="1">
    <source>
        <dbReference type="EMBL" id="NMB91329.1"/>
    </source>
</evidence>
<dbReference type="EMBL" id="JAAZNV010000006">
    <property type="protein sequence ID" value="NMB91329.1"/>
    <property type="molecule type" value="Genomic_DNA"/>
</dbReference>